<dbReference type="GO" id="GO:0016787">
    <property type="term" value="F:hydrolase activity"/>
    <property type="evidence" value="ECO:0007669"/>
    <property type="project" value="UniProtKB-KW"/>
</dbReference>
<dbReference type="GO" id="GO:0000723">
    <property type="term" value="P:telomere maintenance"/>
    <property type="evidence" value="ECO:0007669"/>
    <property type="project" value="InterPro"/>
</dbReference>
<comment type="similarity">
    <text evidence="1">Belongs to the helicase family.</text>
</comment>
<evidence type="ECO:0000313" key="4">
    <source>
        <dbReference type="Proteomes" id="UP001163846"/>
    </source>
</evidence>
<keyword evidence="1" id="KW-0547">Nucleotide-binding</keyword>
<dbReference type="GO" id="GO:0006310">
    <property type="term" value="P:DNA recombination"/>
    <property type="evidence" value="ECO:0007669"/>
    <property type="project" value="UniProtKB-KW"/>
</dbReference>
<dbReference type="Gene3D" id="3.40.50.300">
    <property type="entry name" value="P-loop containing nucleotide triphosphate hydrolases"/>
    <property type="match status" value="1"/>
</dbReference>
<keyword evidence="1" id="KW-0067">ATP-binding</keyword>
<dbReference type="EC" id="5.6.2.3" evidence="1"/>
<evidence type="ECO:0000259" key="2">
    <source>
        <dbReference type="Pfam" id="PF05970"/>
    </source>
</evidence>
<evidence type="ECO:0000313" key="3">
    <source>
        <dbReference type="EMBL" id="KAJ3831091.1"/>
    </source>
</evidence>
<feature type="domain" description="DNA helicase Pif1-like DEAD-box helicase" evidence="2">
    <location>
        <begin position="39"/>
        <end position="96"/>
    </location>
</feature>
<dbReference type="AlphaFoldDB" id="A0AA38U2I9"/>
<dbReference type="GO" id="GO:0043139">
    <property type="term" value="F:5'-3' DNA helicase activity"/>
    <property type="evidence" value="ECO:0007669"/>
    <property type="project" value="UniProtKB-EC"/>
</dbReference>
<keyword evidence="1 3" id="KW-0347">Helicase</keyword>
<dbReference type="Pfam" id="PF05970">
    <property type="entry name" value="PIF1"/>
    <property type="match status" value="1"/>
</dbReference>
<dbReference type="EMBL" id="MU807817">
    <property type="protein sequence ID" value="KAJ3831091.1"/>
    <property type="molecule type" value="Genomic_DNA"/>
</dbReference>
<evidence type="ECO:0000256" key="1">
    <source>
        <dbReference type="RuleBase" id="RU363044"/>
    </source>
</evidence>
<feature type="non-terminal residue" evidence="3">
    <location>
        <position position="96"/>
    </location>
</feature>
<accession>A0AA38U2I9</accession>
<sequence>MPLPSQNWAAQSGNDLIAEQSNYHPYSEREKANSNLILMNQEQRTAFDTVMRSIEDNNGGLFFLSGPGGTGKTFVYCTLCHAIRARRWIVLCVASS</sequence>
<keyword evidence="1" id="KW-0227">DNA damage</keyword>
<reference evidence="3" key="1">
    <citation type="submission" date="2022-08" db="EMBL/GenBank/DDBJ databases">
        <authorList>
            <consortium name="DOE Joint Genome Institute"/>
            <person name="Min B."/>
            <person name="Riley R."/>
            <person name="Sierra-Patev S."/>
            <person name="Naranjo-Ortiz M."/>
            <person name="Looney B."/>
            <person name="Konkel Z."/>
            <person name="Slot J.C."/>
            <person name="Sakamoto Y."/>
            <person name="Steenwyk J.L."/>
            <person name="Rokas A."/>
            <person name="Carro J."/>
            <person name="Camarero S."/>
            <person name="Ferreira P."/>
            <person name="Molpeceres G."/>
            <person name="Ruiz-Duenas F.J."/>
            <person name="Serrano A."/>
            <person name="Henrissat B."/>
            <person name="Drula E."/>
            <person name="Hughes K.W."/>
            <person name="Mata J.L."/>
            <person name="Ishikawa N.K."/>
            <person name="Vargas-Isla R."/>
            <person name="Ushijima S."/>
            <person name="Smith C.A."/>
            <person name="Ahrendt S."/>
            <person name="Andreopoulos W."/>
            <person name="He G."/>
            <person name="Labutti K."/>
            <person name="Lipzen A."/>
            <person name="Ng V."/>
            <person name="Sandor L."/>
            <person name="Barry K."/>
            <person name="Martinez A.T."/>
            <person name="Xiao Y."/>
            <person name="Gibbons J.G."/>
            <person name="Terashima K."/>
            <person name="Hibbett D.S."/>
            <person name="Grigoriev I.V."/>
        </authorList>
    </citation>
    <scope>NUCLEOTIDE SEQUENCE</scope>
    <source>
        <strain evidence="3">TFB9207</strain>
    </source>
</reference>
<dbReference type="Proteomes" id="UP001163846">
    <property type="component" value="Unassembled WGS sequence"/>
</dbReference>
<comment type="cofactor">
    <cofactor evidence="1">
        <name>Mg(2+)</name>
        <dbReference type="ChEBI" id="CHEBI:18420"/>
    </cofactor>
</comment>
<dbReference type="PANTHER" id="PTHR10492:SF101">
    <property type="entry name" value="ATP-DEPENDENT DNA HELICASE"/>
    <property type="match status" value="1"/>
</dbReference>
<dbReference type="GO" id="GO:0006281">
    <property type="term" value="P:DNA repair"/>
    <property type="evidence" value="ECO:0007669"/>
    <property type="project" value="UniProtKB-KW"/>
</dbReference>
<keyword evidence="1" id="KW-0378">Hydrolase</keyword>
<comment type="caution">
    <text evidence="3">The sequence shown here is derived from an EMBL/GenBank/DDBJ whole genome shotgun (WGS) entry which is preliminary data.</text>
</comment>
<keyword evidence="1" id="KW-0234">DNA repair</keyword>
<dbReference type="PANTHER" id="PTHR10492">
    <property type="match status" value="1"/>
</dbReference>
<protein>
    <recommendedName>
        <fullName evidence="1">ATP-dependent DNA helicase</fullName>
        <ecNumber evidence="1">5.6.2.3</ecNumber>
    </recommendedName>
</protein>
<gene>
    <name evidence="3" type="ORF">F5878DRAFT_509982</name>
</gene>
<dbReference type="SUPFAM" id="SSF52540">
    <property type="entry name" value="P-loop containing nucleoside triphosphate hydrolases"/>
    <property type="match status" value="1"/>
</dbReference>
<dbReference type="GO" id="GO:0005524">
    <property type="term" value="F:ATP binding"/>
    <property type="evidence" value="ECO:0007669"/>
    <property type="project" value="UniProtKB-KW"/>
</dbReference>
<name>A0AA38U2I9_9AGAR</name>
<keyword evidence="1" id="KW-0233">DNA recombination</keyword>
<organism evidence="3 4">
    <name type="scientific">Lentinula raphanica</name>
    <dbReference type="NCBI Taxonomy" id="153919"/>
    <lineage>
        <taxon>Eukaryota</taxon>
        <taxon>Fungi</taxon>
        <taxon>Dikarya</taxon>
        <taxon>Basidiomycota</taxon>
        <taxon>Agaricomycotina</taxon>
        <taxon>Agaricomycetes</taxon>
        <taxon>Agaricomycetidae</taxon>
        <taxon>Agaricales</taxon>
        <taxon>Marasmiineae</taxon>
        <taxon>Omphalotaceae</taxon>
        <taxon>Lentinula</taxon>
    </lineage>
</organism>
<dbReference type="InterPro" id="IPR027417">
    <property type="entry name" value="P-loop_NTPase"/>
</dbReference>
<dbReference type="InterPro" id="IPR010285">
    <property type="entry name" value="DNA_helicase_pif1-like_DEAD"/>
</dbReference>
<keyword evidence="4" id="KW-1185">Reference proteome</keyword>
<proteinExistence type="inferred from homology"/>
<comment type="catalytic activity">
    <reaction evidence="1">
        <text>ATP + H2O = ADP + phosphate + H(+)</text>
        <dbReference type="Rhea" id="RHEA:13065"/>
        <dbReference type="ChEBI" id="CHEBI:15377"/>
        <dbReference type="ChEBI" id="CHEBI:15378"/>
        <dbReference type="ChEBI" id="CHEBI:30616"/>
        <dbReference type="ChEBI" id="CHEBI:43474"/>
        <dbReference type="ChEBI" id="CHEBI:456216"/>
        <dbReference type="EC" id="5.6.2.3"/>
    </reaction>
</comment>